<gene>
    <name evidence="2" type="ORF">EVAR_54223_1</name>
</gene>
<feature type="compositionally biased region" description="Basic and acidic residues" evidence="1">
    <location>
        <begin position="104"/>
        <end position="128"/>
    </location>
</feature>
<evidence type="ECO:0000313" key="3">
    <source>
        <dbReference type="Proteomes" id="UP000299102"/>
    </source>
</evidence>
<feature type="compositionally biased region" description="Polar residues" evidence="1">
    <location>
        <begin position="73"/>
        <end position="85"/>
    </location>
</feature>
<reference evidence="2 3" key="1">
    <citation type="journal article" date="2019" name="Commun. Biol.">
        <title>The bagworm genome reveals a unique fibroin gene that provides high tensile strength.</title>
        <authorList>
            <person name="Kono N."/>
            <person name="Nakamura H."/>
            <person name="Ohtoshi R."/>
            <person name="Tomita M."/>
            <person name="Numata K."/>
            <person name="Arakawa K."/>
        </authorList>
    </citation>
    <scope>NUCLEOTIDE SEQUENCE [LARGE SCALE GENOMIC DNA]</scope>
</reference>
<name>A0A4C1YXG5_EUMVA</name>
<proteinExistence type="predicted"/>
<evidence type="ECO:0000313" key="2">
    <source>
        <dbReference type="EMBL" id="GBP80778.1"/>
    </source>
</evidence>
<dbReference type="Proteomes" id="UP000299102">
    <property type="component" value="Unassembled WGS sequence"/>
</dbReference>
<accession>A0A4C1YXG5</accession>
<feature type="compositionally biased region" description="Low complexity" evidence="1">
    <location>
        <begin position="94"/>
        <end position="103"/>
    </location>
</feature>
<feature type="region of interest" description="Disordered" evidence="1">
    <location>
        <begin position="73"/>
        <end position="157"/>
    </location>
</feature>
<comment type="caution">
    <text evidence="2">The sequence shown here is derived from an EMBL/GenBank/DDBJ whole genome shotgun (WGS) entry which is preliminary data.</text>
</comment>
<evidence type="ECO:0000256" key="1">
    <source>
        <dbReference type="SAM" id="MobiDB-lite"/>
    </source>
</evidence>
<dbReference type="AlphaFoldDB" id="A0A4C1YXG5"/>
<protein>
    <submittedName>
        <fullName evidence="2">Uncharacterized protein</fullName>
    </submittedName>
</protein>
<keyword evidence="3" id="KW-1185">Reference proteome</keyword>
<dbReference type="EMBL" id="BGZK01001481">
    <property type="protein sequence ID" value="GBP80778.1"/>
    <property type="molecule type" value="Genomic_DNA"/>
</dbReference>
<organism evidence="2 3">
    <name type="scientific">Eumeta variegata</name>
    <name type="common">Bagworm moth</name>
    <name type="synonym">Eumeta japonica</name>
    <dbReference type="NCBI Taxonomy" id="151549"/>
    <lineage>
        <taxon>Eukaryota</taxon>
        <taxon>Metazoa</taxon>
        <taxon>Ecdysozoa</taxon>
        <taxon>Arthropoda</taxon>
        <taxon>Hexapoda</taxon>
        <taxon>Insecta</taxon>
        <taxon>Pterygota</taxon>
        <taxon>Neoptera</taxon>
        <taxon>Endopterygota</taxon>
        <taxon>Lepidoptera</taxon>
        <taxon>Glossata</taxon>
        <taxon>Ditrysia</taxon>
        <taxon>Tineoidea</taxon>
        <taxon>Psychidae</taxon>
        <taxon>Oiketicinae</taxon>
        <taxon>Eumeta</taxon>
    </lineage>
</organism>
<sequence>MVSPPKSRETDIKVKARVLSTRAQLARLRARETERERESERDRHTHRYVGMYFRSSFWVATREANERYDCSLGTLSMSDTSWTNYSTSRERARSAASRSGAARGRTDVGSERDRYRAERQSKTNEKSLRSNPIVNRAERVSNGVHVPEDIVGRPPTR</sequence>